<comment type="caution">
    <text evidence="1">The sequence shown here is derived from an EMBL/GenBank/DDBJ whole genome shotgun (WGS) entry which is preliminary data.</text>
</comment>
<dbReference type="EMBL" id="JANEYT010000018">
    <property type="protein sequence ID" value="MCQ1058374.1"/>
    <property type="molecule type" value="Genomic_DNA"/>
</dbReference>
<accession>A0ABT1N561</accession>
<protein>
    <submittedName>
        <fullName evidence="1">Uncharacterized protein</fullName>
    </submittedName>
</protein>
<sequence length="68" mass="7925">MELLEKLIQAQHKLKQELPEPKTAQERFDEMAHGRGLPSKSPTTKLKKFERVRLKRFEATSPFVPPLL</sequence>
<gene>
    <name evidence="1" type="ORF">NHN17_09920</name>
</gene>
<evidence type="ECO:0000313" key="2">
    <source>
        <dbReference type="Proteomes" id="UP001524460"/>
    </source>
</evidence>
<keyword evidence="2" id="KW-1185">Reference proteome</keyword>
<organism evidence="1 2">
    <name type="scientific">Photobacterium pectinilyticum</name>
    <dbReference type="NCBI Taxonomy" id="2906793"/>
    <lineage>
        <taxon>Bacteria</taxon>
        <taxon>Pseudomonadati</taxon>
        <taxon>Pseudomonadota</taxon>
        <taxon>Gammaproteobacteria</taxon>
        <taxon>Vibrionales</taxon>
        <taxon>Vibrionaceae</taxon>
        <taxon>Photobacterium</taxon>
    </lineage>
</organism>
<reference evidence="1 2" key="1">
    <citation type="submission" date="2022-07" db="EMBL/GenBank/DDBJ databases">
        <title>Photobacterium pectinilyticum sp. nov., a marine bacterium isolated from surface seawater of Qingdao offshore.</title>
        <authorList>
            <person name="Wang X."/>
        </authorList>
    </citation>
    <scope>NUCLEOTIDE SEQUENCE [LARGE SCALE GENOMIC DNA]</scope>
    <source>
        <strain evidence="1 2">ZSDE20</strain>
    </source>
</reference>
<evidence type="ECO:0000313" key="1">
    <source>
        <dbReference type="EMBL" id="MCQ1058374.1"/>
    </source>
</evidence>
<dbReference type="Proteomes" id="UP001524460">
    <property type="component" value="Unassembled WGS sequence"/>
</dbReference>
<name>A0ABT1N561_9GAMM</name>
<dbReference type="RefSeq" id="WP_255042250.1">
    <property type="nucleotide sequence ID" value="NZ_JANEYT010000018.1"/>
</dbReference>
<proteinExistence type="predicted"/>